<dbReference type="RefSeq" id="XP_031006478.1">
    <property type="nucleotide sequence ID" value="XM_031149844.1"/>
</dbReference>
<name>A0A8H8R551_9HELO</name>
<sequence>MLFFVESVRIVFLNFRHALISALLTLVMASFQISYLASILAFIVHTAASLPSHIATTCPITIDGRVSRNATIQTFDTAASPFNPTYTKGQNLTWSQIIKLPAIRPSKFDLPVHAKALEVTINDSSIFVPGGGSQQVGFRRAASSWAMARMLPMWA</sequence>
<dbReference type="InterPro" id="IPR041524">
    <property type="entry name" value="GH131_N"/>
</dbReference>
<dbReference type="OrthoDB" id="5283326at2759"/>
<gene>
    <name evidence="3" type="ORF">LHYA1_G004891</name>
</gene>
<keyword evidence="4" id="KW-1185">Reference proteome</keyword>
<evidence type="ECO:0000259" key="2">
    <source>
        <dbReference type="Pfam" id="PF18271"/>
    </source>
</evidence>
<keyword evidence="1" id="KW-0812">Transmembrane</keyword>
<organism evidence="3 4">
    <name type="scientific">Lachnellula hyalina</name>
    <dbReference type="NCBI Taxonomy" id="1316788"/>
    <lineage>
        <taxon>Eukaryota</taxon>
        <taxon>Fungi</taxon>
        <taxon>Dikarya</taxon>
        <taxon>Ascomycota</taxon>
        <taxon>Pezizomycotina</taxon>
        <taxon>Leotiomycetes</taxon>
        <taxon>Helotiales</taxon>
        <taxon>Lachnaceae</taxon>
        <taxon>Lachnellula</taxon>
    </lineage>
</organism>
<protein>
    <recommendedName>
        <fullName evidence="2">Glycoside hydrolase 131 catalytic N-terminal domain-containing protein</fullName>
    </recommendedName>
</protein>
<dbReference type="PANTHER" id="PTHR34612:SF2">
    <property type="entry name" value="GLYCOSIDE HYDROLASE 131 CATALYTIC N-TERMINAL DOMAIN-CONTAINING PROTEIN"/>
    <property type="match status" value="1"/>
</dbReference>
<comment type="caution">
    <text evidence="3">The sequence shown here is derived from an EMBL/GenBank/DDBJ whole genome shotgun (WGS) entry which is preliminary data.</text>
</comment>
<feature type="domain" description="Glycoside hydrolase 131 catalytic N-terminal" evidence="2">
    <location>
        <begin position="62"/>
        <end position="141"/>
    </location>
</feature>
<evidence type="ECO:0000313" key="4">
    <source>
        <dbReference type="Proteomes" id="UP000431533"/>
    </source>
</evidence>
<accession>A0A8H8R551</accession>
<dbReference type="AlphaFoldDB" id="A0A8H8R551"/>
<feature type="transmembrane region" description="Helical" evidence="1">
    <location>
        <begin position="20"/>
        <end position="44"/>
    </location>
</feature>
<dbReference type="Proteomes" id="UP000431533">
    <property type="component" value="Unassembled WGS sequence"/>
</dbReference>
<evidence type="ECO:0000256" key="1">
    <source>
        <dbReference type="SAM" id="Phobius"/>
    </source>
</evidence>
<keyword evidence="1" id="KW-1133">Transmembrane helix</keyword>
<dbReference type="GeneID" id="41985089"/>
<dbReference type="EMBL" id="QGMH01000044">
    <property type="protein sequence ID" value="TVY27690.1"/>
    <property type="molecule type" value="Genomic_DNA"/>
</dbReference>
<dbReference type="Pfam" id="PF18271">
    <property type="entry name" value="GH131_N"/>
    <property type="match status" value="1"/>
</dbReference>
<dbReference type="PANTHER" id="PTHR34612">
    <property type="entry name" value="GH131_N DOMAIN-CONTAINING PROTEIN"/>
    <property type="match status" value="1"/>
</dbReference>
<evidence type="ECO:0000313" key="3">
    <source>
        <dbReference type="EMBL" id="TVY27690.1"/>
    </source>
</evidence>
<proteinExistence type="predicted"/>
<keyword evidence="1" id="KW-0472">Membrane</keyword>
<reference evidence="3 4" key="1">
    <citation type="submission" date="2018-05" db="EMBL/GenBank/DDBJ databases">
        <title>Genome sequencing and assembly of the regulated plant pathogen Lachnellula willkommii and related sister species for the development of diagnostic species identification markers.</title>
        <authorList>
            <person name="Giroux E."/>
            <person name="Bilodeau G."/>
        </authorList>
    </citation>
    <scope>NUCLEOTIDE SEQUENCE [LARGE SCALE GENOMIC DNA]</scope>
    <source>
        <strain evidence="3 4">CBS 185.66</strain>
    </source>
</reference>
<dbReference type="Gene3D" id="2.60.120.1160">
    <property type="match status" value="1"/>
</dbReference>